<name>A0A419X8D7_9BACT</name>
<organism evidence="4 5">
    <name type="scientific">Marinifilum flexuosum</name>
    <dbReference type="NCBI Taxonomy" id="1117708"/>
    <lineage>
        <taxon>Bacteria</taxon>
        <taxon>Pseudomonadati</taxon>
        <taxon>Bacteroidota</taxon>
        <taxon>Bacteroidia</taxon>
        <taxon>Marinilabiliales</taxon>
        <taxon>Marinifilaceae</taxon>
    </lineage>
</organism>
<keyword evidence="2" id="KW-0732">Signal</keyword>
<evidence type="ECO:0000313" key="5">
    <source>
        <dbReference type="Proteomes" id="UP000284531"/>
    </source>
</evidence>
<feature type="signal peptide" evidence="2">
    <location>
        <begin position="1"/>
        <end position="20"/>
    </location>
</feature>
<dbReference type="PANTHER" id="PTHR47245:SF2">
    <property type="entry name" value="PEPTIDYL-PROLYL CIS-TRANS ISOMERASE HP_0175-RELATED"/>
    <property type="match status" value="1"/>
</dbReference>
<proteinExistence type="predicted"/>
<comment type="caution">
    <text evidence="4">The sequence shown here is derived from an EMBL/GenBank/DDBJ whole genome shotgun (WGS) entry which is preliminary data.</text>
</comment>
<dbReference type="Gene3D" id="3.10.50.40">
    <property type="match status" value="2"/>
</dbReference>
<dbReference type="PANTHER" id="PTHR47245">
    <property type="entry name" value="PEPTIDYLPROLYL ISOMERASE"/>
    <property type="match status" value="1"/>
</dbReference>
<dbReference type="PROSITE" id="PS50198">
    <property type="entry name" value="PPIC_PPIASE_2"/>
    <property type="match status" value="2"/>
</dbReference>
<reference evidence="4 5" key="1">
    <citation type="submission" date="2018-09" db="EMBL/GenBank/DDBJ databases">
        <title>Genomic Encyclopedia of Archaeal and Bacterial Type Strains, Phase II (KMG-II): from individual species to whole genera.</title>
        <authorList>
            <person name="Goeker M."/>
        </authorList>
    </citation>
    <scope>NUCLEOTIDE SEQUENCE [LARGE SCALE GENOMIC DNA]</scope>
    <source>
        <strain evidence="4 5">DSM 21950</strain>
    </source>
</reference>
<dbReference type="InterPro" id="IPR046357">
    <property type="entry name" value="PPIase_dom_sf"/>
</dbReference>
<keyword evidence="5" id="KW-1185">Reference proteome</keyword>
<protein>
    <submittedName>
        <fullName evidence="4">Peptidyl-prolyl cis-trans isomerase SurA</fullName>
    </submittedName>
</protein>
<feature type="domain" description="PpiC" evidence="3">
    <location>
        <begin position="122"/>
        <end position="224"/>
    </location>
</feature>
<dbReference type="OrthoDB" id="14196at2"/>
<dbReference type="Pfam" id="PF00639">
    <property type="entry name" value="Rotamase"/>
    <property type="match status" value="2"/>
</dbReference>
<gene>
    <name evidence="4" type="ORF">BXY64_1027</name>
</gene>
<dbReference type="EMBL" id="RAPQ01000008">
    <property type="protein sequence ID" value="RKE04013.1"/>
    <property type="molecule type" value="Genomic_DNA"/>
</dbReference>
<dbReference type="InterPro" id="IPR000297">
    <property type="entry name" value="PPIase_PpiC"/>
</dbReference>
<evidence type="ECO:0000256" key="2">
    <source>
        <dbReference type="SAM" id="SignalP"/>
    </source>
</evidence>
<sequence>MRKGLLYLITVLYCSLASYGQYNSTDTLFSINDTSYPSAPFFKLYESNKLRDQHNKPLSLKESLDLYIDFHLKATEAKNLQFDTLPEVIQEIETYHNQAFKAYLYPVNINQNLLEETFERIQYFIKPRHILIKIEGRATPKDTLEAYQEATRIYSLLNQGKKFSKLANQFSDDLSARKNNGELGYITAFDMDYAFETAAYSMSKDKYSKPIRSPYGYHIVQTIEKIKNPGKVKIRHLMLEFKKKNEKNKIKLKADSIYQLLQSGADFSELVQKYSDDVSSINNNGILPWFGLFETHPTIERTAFELKKKGDFSQPIRTEFGYHIIQILEKKEYNNLQECKGELIELLEEDSRSRISENELIKQLKERYQFKENKNLLSNFYSILDYAYAELWETLFSIEDNDYSQEKFAEFLSKQASKDIYENFEDYINRLYVNFSNTCILAYHKNKLVERHQELKTLLDEYENGILVYFITKETIWNNISDKEKTKKYYINNQYKYNKKTDYKTVKDIVLEDYRAWLEEKWSEELRKKYSVKINLSALTNLRTNKNE</sequence>
<dbReference type="Proteomes" id="UP000284531">
    <property type="component" value="Unassembled WGS sequence"/>
</dbReference>
<evidence type="ECO:0000256" key="1">
    <source>
        <dbReference type="PROSITE-ProRule" id="PRU00278"/>
    </source>
</evidence>
<dbReference type="SUPFAM" id="SSF54534">
    <property type="entry name" value="FKBP-like"/>
    <property type="match status" value="2"/>
</dbReference>
<evidence type="ECO:0000259" key="3">
    <source>
        <dbReference type="PROSITE" id="PS50198"/>
    </source>
</evidence>
<feature type="domain" description="PpiC" evidence="3">
    <location>
        <begin position="229"/>
        <end position="329"/>
    </location>
</feature>
<dbReference type="RefSeq" id="WP_120238830.1">
    <property type="nucleotide sequence ID" value="NZ_RAPQ01000008.1"/>
</dbReference>
<dbReference type="GO" id="GO:0003755">
    <property type="term" value="F:peptidyl-prolyl cis-trans isomerase activity"/>
    <property type="evidence" value="ECO:0007669"/>
    <property type="project" value="UniProtKB-KW"/>
</dbReference>
<evidence type="ECO:0000313" key="4">
    <source>
        <dbReference type="EMBL" id="RKE04013.1"/>
    </source>
</evidence>
<keyword evidence="1 4" id="KW-0413">Isomerase</keyword>
<feature type="chain" id="PRO_5019043324" evidence="2">
    <location>
        <begin position="21"/>
        <end position="548"/>
    </location>
</feature>
<dbReference type="InterPro" id="IPR050245">
    <property type="entry name" value="PrsA_foldase"/>
</dbReference>
<accession>A0A419X8D7</accession>
<keyword evidence="1" id="KW-0697">Rotamase</keyword>
<dbReference type="AlphaFoldDB" id="A0A419X8D7"/>